<dbReference type="GO" id="GO:0003887">
    <property type="term" value="F:DNA-directed DNA polymerase activity"/>
    <property type="evidence" value="ECO:0007669"/>
    <property type="project" value="UniProtKB-EC"/>
</dbReference>
<dbReference type="Gene3D" id="2.40.50.140">
    <property type="entry name" value="Nucleic acid-binding proteins"/>
    <property type="match status" value="1"/>
</dbReference>
<keyword evidence="8 11" id="KW-0269">Exonuclease</keyword>
<dbReference type="PANTHER" id="PTHR32294:SF5">
    <property type="entry name" value="DNA POLYMERASE III POLC-TYPE"/>
    <property type="match status" value="1"/>
</dbReference>
<keyword evidence="5 11" id="KW-0235">DNA replication</keyword>
<dbReference type="Gene3D" id="3.30.420.10">
    <property type="entry name" value="Ribonuclease H-like superfamily/Ribonuclease H"/>
    <property type="match status" value="1"/>
</dbReference>
<dbReference type="Gene3D" id="3.30.1900.20">
    <property type="match status" value="2"/>
</dbReference>
<dbReference type="RefSeq" id="WP_289585554.1">
    <property type="nucleotide sequence ID" value="NZ_JAUDDW010000001.1"/>
</dbReference>
<dbReference type="Gene3D" id="1.10.150.700">
    <property type="entry name" value="PolC, middle finger domain"/>
    <property type="match status" value="1"/>
</dbReference>
<keyword evidence="3 11" id="KW-0808">Transferase</keyword>
<feature type="domain" description="Polymerase/histidinol phosphatase N-terminal" evidence="14">
    <location>
        <begin position="342"/>
        <end position="409"/>
    </location>
</feature>
<accession>A0ABT7UVB5</accession>
<evidence type="ECO:0000256" key="3">
    <source>
        <dbReference type="ARBA" id="ARBA00022679"/>
    </source>
</evidence>
<keyword evidence="9 11" id="KW-0239">DNA-directed DNA polymerase</keyword>
<dbReference type="EC" id="2.7.7.7" evidence="11"/>
<comment type="similarity">
    <text evidence="11">Belongs to the DNA polymerase type-C family. PolC subfamily.</text>
</comment>
<dbReference type="CDD" id="cd07435">
    <property type="entry name" value="PHP_PolIIIA_POLC"/>
    <property type="match status" value="1"/>
</dbReference>
<dbReference type="InterPro" id="IPR012340">
    <property type="entry name" value="NA-bd_OB-fold"/>
</dbReference>
<comment type="function">
    <text evidence="1 11">Required for replicative DNA synthesis. This DNA polymerase also exhibits 3' to 5' exonuclease activity.</text>
</comment>
<keyword evidence="2 11" id="KW-0963">Cytoplasm</keyword>
<dbReference type="Gene3D" id="1.10.150.870">
    <property type="match status" value="1"/>
</dbReference>
<dbReference type="InterPro" id="IPR029460">
    <property type="entry name" value="DNAPol_HHH"/>
</dbReference>
<reference evidence="16" key="1">
    <citation type="submission" date="2023-06" db="EMBL/GenBank/DDBJ databases">
        <title>Identification and characterization of horizontal gene transfer across gut microbiota members of farm animals based on homology search.</title>
        <authorList>
            <person name="Zeman M."/>
            <person name="Kubasova T."/>
            <person name="Jahodarova E."/>
            <person name="Nykrynova M."/>
            <person name="Rychlik I."/>
        </authorList>
    </citation>
    <scope>NUCLEOTIDE SEQUENCE [LARGE SCALE GENOMIC DNA]</scope>
    <source>
        <strain evidence="16">161_Gplus</strain>
    </source>
</reference>
<proteinExistence type="inferred from homology"/>
<evidence type="ECO:0000256" key="4">
    <source>
        <dbReference type="ARBA" id="ARBA00022695"/>
    </source>
</evidence>
<evidence type="ECO:0000256" key="12">
    <source>
        <dbReference type="SAM" id="MobiDB-lite"/>
    </source>
</evidence>
<evidence type="ECO:0000259" key="13">
    <source>
        <dbReference type="SMART" id="SM00479"/>
    </source>
</evidence>
<feature type="domain" description="Exonuclease" evidence="13">
    <location>
        <begin position="427"/>
        <end position="593"/>
    </location>
</feature>
<dbReference type="Pfam" id="PF14480">
    <property type="entry name" value="DNA_pol3_a_NI"/>
    <property type="match status" value="1"/>
</dbReference>
<keyword evidence="7 11" id="KW-0378">Hydrolase</keyword>
<reference evidence="15 16" key="2">
    <citation type="submission" date="2023-06" db="EMBL/GenBank/DDBJ databases">
        <authorList>
            <person name="Zeman M."/>
            <person name="Kubasova T."/>
            <person name="Jahodarova E."/>
            <person name="Nykrynova M."/>
            <person name="Rychlik I."/>
        </authorList>
    </citation>
    <scope>NUCLEOTIDE SEQUENCE [LARGE SCALE GENOMIC DNA]</scope>
    <source>
        <strain evidence="15 16">161_Gplus</strain>
    </source>
</reference>
<evidence type="ECO:0000313" key="16">
    <source>
        <dbReference type="Proteomes" id="UP001529343"/>
    </source>
</evidence>
<dbReference type="Pfam" id="PF02811">
    <property type="entry name" value="PHP"/>
    <property type="match status" value="1"/>
</dbReference>
<dbReference type="Pfam" id="PF17657">
    <property type="entry name" value="DNA_pol3_finger"/>
    <property type="match status" value="1"/>
</dbReference>
<dbReference type="InterPro" id="IPR004013">
    <property type="entry name" value="PHP_dom"/>
</dbReference>
<comment type="caution">
    <text evidence="15">The sequence shown here is derived from an EMBL/GenBank/DDBJ whole genome shotgun (WGS) entry which is preliminary data.</text>
</comment>
<dbReference type="Proteomes" id="UP001529343">
    <property type="component" value="Unassembled WGS sequence"/>
</dbReference>
<dbReference type="PANTHER" id="PTHR32294">
    <property type="entry name" value="DNA POLYMERASE III SUBUNIT ALPHA"/>
    <property type="match status" value="1"/>
</dbReference>
<evidence type="ECO:0000256" key="1">
    <source>
        <dbReference type="ARBA" id="ARBA00003452"/>
    </source>
</evidence>
<evidence type="ECO:0000256" key="8">
    <source>
        <dbReference type="ARBA" id="ARBA00022839"/>
    </source>
</evidence>
<dbReference type="NCBIfam" id="TIGR00573">
    <property type="entry name" value="dnaq"/>
    <property type="match status" value="1"/>
</dbReference>
<dbReference type="InterPro" id="IPR004805">
    <property type="entry name" value="DnaE2/DnaE/PolC"/>
</dbReference>
<dbReference type="CDD" id="cd06127">
    <property type="entry name" value="DEDDh"/>
    <property type="match status" value="1"/>
</dbReference>
<dbReference type="InterPro" id="IPR012337">
    <property type="entry name" value="RNaseH-like_sf"/>
</dbReference>
<comment type="subcellular location">
    <subcellularLocation>
        <location evidence="11">Cytoplasm</location>
    </subcellularLocation>
</comment>
<gene>
    <name evidence="11" type="primary">polC</name>
    <name evidence="15" type="ORF">QUW44_00295</name>
</gene>
<dbReference type="SMART" id="SM00479">
    <property type="entry name" value="EXOIII"/>
    <property type="match status" value="1"/>
</dbReference>
<dbReference type="InterPro" id="IPR044923">
    <property type="entry name" value="PolC_middle_finger_sf"/>
</dbReference>
<dbReference type="SUPFAM" id="SSF53098">
    <property type="entry name" value="Ribonuclease H-like"/>
    <property type="match status" value="1"/>
</dbReference>
<dbReference type="HAMAP" id="MF_00356">
    <property type="entry name" value="DNApol_PolC"/>
    <property type="match status" value="1"/>
</dbReference>
<protein>
    <recommendedName>
        <fullName evidence="11">DNA polymerase III PolC-type</fullName>
        <shortName evidence="11">PolIII</shortName>
        <ecNumber evidence="11">2.7.7.7</ecNumber>
    </recommendedName>
</protein>
<evidence type="ECO:0000256" key="6">
    <source>
        <dbReference type="ARBA" id="ARBA00022722"/>
    </source>
</evidence>
<dbReference type="Gene3D" id="6.10.140.1510">
    <property type="match status" value="1"/>
</dbReference>
<dbReference type="InterPro" id="IPR006054">
    <property type="entry name" value="DnaQ"/>
</dbReference>
<dbReference type="InterPro" id="IPR040982">
    <property type="entry name" value="DNA_pol3_finger"/>
</dbReference>
<feature type="compositionally biased region" description="Low complexity" evidence="12">
    <location>
        <begin position="198"/>
        <end position="215"/>
    </location>
</feature>
<evidence type="ECO:0000256" key="5">
    <source>
        <dbReference type="ARBA" id="ARBA00022705"/>
    </source>
</evidence>
<keyword evidence="16" id="KW-1185">Reference proteome</keyword>
<dbReference type="NCBIfam" id="NF001688">
    <property type="entry name" value="PRK00448.1"/>
    <property type="match status" value="1"/>
</dbReference>
<dbReference type="InterPro" id="IPR006308">
    <property type="entry name" value="Pol_III_a_PolC-type_gram_pos"/>
</dbReference>
<dbReference type="InterPro" id="IPR036397">
    <property type="entry name" value="RNaseH_sf"/>
</dbReference>
<evidence type="ECO:0000256" key="9">
    <source>
        <dbReference type="ARBA" id="ARBA00022932"/>
    </source>
</evidence>
<evidence type="ECO:0000256" key="10">
    <source>
        <dbReference type="ARBA" id="ARBA00049244"/>
    </source>
</evidence>
<keyword evidence="4 11" id="KW-0548">Nucleotidyltransferase</keyword>
<evidence type="ECO:0000259" key="14">
    <source>
        <dbReference type="SMART" id="SM00481"/>
    </source>
</evidence>
<sequence>MGLNRHELFTKLLEQIHFPEKDTAAFQNAAIQSVVVHKNSRVWEFHLLFRQALPFSLFQEFTAALERGFKDIAGVKVKISSPMTDLDQQLIADYWEYIVNTTAHDSAMLQQACLQTSPEVKDGRVTLVVENEIVKNMLVQKLLDKIEHRYQELGFPQFRIHPFVDQSASQEKIKELKAKHEADDAALAAKAMAQIKKNNAARAKSKQKQSAAPAPADGPAQLGRAISDKENVIQMKDIQGEERSVVVEGYVFNAEVRELRSGRQLLTFEITDYTSSFAVKKFSRNTEDEAQFANIKPGIWLKVRGPVQEDTWMHDLVINAYDINQIKHTPRKDKAPADDKRIELHAHTEMSQMDATNSITELAQRAHEWGQPAIAVTDHGNVQAFPEAFKAANKFGIKMLYGLEANVVDDGIPLVYNENHAVLLDNTYVIFDVETTGLSAIYDKVIELSAVKMKDGEVLERFDEFIDPGFPLSEQTTQLTSITDEMVHGSKSEEEVFKMFKDFCDGCIIAGHNVSFDMGFMNTGYRRHKMSEITEPVIDTLPLARFLYPNLRGYRLNTLSKRFKVALEHHHRANYDAEATGHLLYKFLKDAEKRYDIRYVDDLNKHMAENDAYKHARPFHVTILAQTQAGLKNLFKLVSFSNVKYFHRVPRIPRTVLTKYREGLLLGTACSSGEVFTAMMEKGYPTALRKARYYDFIEVQPKPNYAPLLEQRVIGDDAHLEDILKNMVKMGDELEKPVVATGDVHYLDPHDGVYRKILINSQGGANPLNRTHRPDVHFRTTDEMLKEFSFLGDEKAHEIVVDNTHKVADMIDNDIRPVKDRLYTPHMKGAEQEIQDRTWNTAKAWYGDPLPKLVRDRVRLELNSIVKNGFSVIYLIAQRLVAKSNKDGYLVGSRGSVGSSVVATLSGITEVNPLPPHYRCPKCQYTHFYTKGEYSSGFDLPERHCPKCGTLLVKDGHDIPFQTFLGFKGNKVPDIDLNFSGDYQPIAHNYMKVLFGEKNVFRAGTIGTVADKTAYGYVKAYERDNDVQFRGAEEDRLAKGATGVKRTTGQHPAGIIIVPDDMDIYDFTPVQYPADDQSAAWETTHFDFHSIHDNILKMDILGHDDPTMIRALQDLSGINPRTIPMNDPGVMSLFSSPKQLGVTEEQIQSKTGTLGLPEFGTRFVRGMLNDTHPKNYSQLLQISGLSHGTGVWLDNAQELIKDGTATIANVIGCRDNIMTDLIHYGLDSETSFQVMESVRHGRGIPDEWQEKMRKANVPQWYMDSCLKIKYMFPRAHAAAYVLMALRIAYFKVYFPLVYYCAFFSVRADDFDVVAMAHGKDAVKHRMAEINEQGNDASAKDKNLLTILELANEMLERGFKFKMVDLNKSDASNWLIDGDSLIAPFRAVPGLGLNVAKQIVAAREEKPFLSKEDLAERGKVSKTLIDFLTKNHVLDGLPDSNQLDLFSDL</sequence>
<dbReference type="NCBIfam" id="TIGR01405">
    <property type="entry name" value="polC_Gram_pos"/>
    <property type="match status" value="1"/>
</dbReference>
<evidence type="ECO:0000256" key="11">
    <source>
        <dbReference type="HAMAP-Rule" id="MF_00356"/>
    </source>
</evidence>
<dbReference type="Pfam" id="PF00929">
    <property type="entry name" value="RNase_T"/>
    <property type="match status" value="1"/>
</dbReference>
<dbReference type="Gene3D" id="3.20.20.140">
    <property type="entry name" value="Metal-dependent hydrolases"/>
    <property type="match status" value="2"/>
</dbReference>
<evidence type="ECO:0000256" key="7">
    <source>
        <dbReference type="ARBA" id="ARBA00022801"/>
    </source>
</evidence>
<dbReference type="Pfam" id="PF14579">
    <property type="entry name" value="HHH_6"/>
    <property type="match status" value="1"/>
</dbReference>
<comment type="catalytic activity">
    <reaction evidence="10 11">
        <text>DNA(n) + a 2'-deoxyribonucleoside 5'-triphosphate = DNA(n+1) + diphosphate</text>
        <dbReference type="Rhea" id="RHEA:22508"/>
        <dbReference type="Rhea" id="RHEA-COMP:17339"/>
        <dbReference type="Rhea" id="RHEA-COMP:17340"/>
        <dbReference type="ChEBI" id="CHEBI:33019"/>
        <dbReference type="ChEBI" id="CHEBI:61560"/>
        <dbReference type="ChEBI" id="CHEBI:173112"/>
        <dbReference type="EC" id="2.7.7.7"/>
    </reaction>
</comment>
<dbReference type="InterPro" id="IPR013520">
    <property type="entry name" value="Ribonucl_H"/>
</dbReference>
<dbReference type="InterPro" id="IPR011708">
    <property type="entry name" value="DNA_pol3_alpha_NTPase_dom"/>
</dbReference>
<name>A0ABT7UVB5_9LACO</name>
<dbReference type="InterPro" id="IPR028112">
    <property type="entry name" value="DNA_PolC-type_N_I"/>
</dbReference>
<keyword evidence="6 11" id="KW-0540">Nuclease</keyword>
<feature type="region of interest" description="Disordered" evidence="12">
    <location>
        <begin position="198"/>
        <end position="226"/>
    </location>
</feature>
<organism evidence="15 16">
    <name type="scientific">Limosilactobacillus pontis</name>
    <dbReference type="NCBI Taxonomy" id="35787"/>
    <lineage>
        <taxon>Bacteria</taxon>
        <taxon>Bacillati</taxon>
        <taxon>Bacillota</taxon>
        <taxon>Bacilli</taxon>
        <taxon>Lactobacillales</taxon>
        <taxon>Lactobacillaceae</taxon>
        <taxon>Limosilactobacillus</taxon>
    </lineage>
</organism>
<dbReference type="SUPFAM" id="SSF50249">
    <property type="entry name" value="Nucleic acid-binding proteins"/>
    <property type="match status" value="1"/>
</dbReference>
<evidence type="ECO:0000313" key="15">
    <source>
        <dbReference type="EMBL" id="MDM8265614.1"/>
    </source>
</evidence>
<dbReference type="Pfam" id="PF11490">
    <property type="entry name" value="DNA_pol3_a_NII"/>
    <property type="match status" value="1"/>
</dbReference>
<dbReference type="SMART" id="SM00481">
    <property type="entry name" value="POLIIIAc"/>
    <property type="match status" value="1"/>
</dbReference>
<dbReference type="EMBL" id="JAUDDW010000001">
    <property type="protein sequence ID" value="MDM8265614.1"/>
    <property type="molecule type" value="Genomic_DNA"/>
</dbReference>
<dbReference type="InterPro" id="IPR024754">
    <property type="entry name" value="DNA_PolC-like_N_II"/>
</dbReference>
<dbReference type="InterPro" id="IPR003141">
    <property type="entry name" value="Pol/His_phosphatase_N"/>
</dbReference>
<dbReference type="Pfam" id="PF07733">
    <property type="entry name" value="DNA_pol3_alpha"/>
    <property type="match status" value="2"/>
</dbReference>
<evidence type="ECO:0000256" key="2">
    <source>
        <dbReference type="ARBA" id="ARBA00022490"/>
    </source>
</evidence>
<dbReference type="CDD" id="cd04484">
    <property type="entry name" value="polC_OBF"/>
    <property type="match status" value="1"/>
</dbReference>